<proteinExistence type="predicted"/>
<evidence type="ECO:0000256" key="1">
    <source>
        <dbReference type="SAM" id="MobiDB-lite"/>
    </source>
</evidence>
<evidence type="ECO:0000313" key="5">
    <source>
        <dbReference type="Proteomes" id="UP001552594"/>
    </source>
</evidence>
<feature type="region of interest" description="Disordered" evidence="1">
    <location>
        <begin position="1"/>
        <end position="31"/>
    </location>
</feature>
<protein>
    <submittedName>
        <fullName evidence="4">DUF4328 domain-containing protein</fullName>
    </submittedName>
</protein>
<organism evidence="4 5">
    <name type="scientific">Streptomyces orinoci</name>
    <name type="common">Streptoverticillium orinoci</name>
    <dbReference type="NCBI Taxonomy" id="67339"/>
    <lineage>
        <taxon>Bacteria</taxon>
        <taxon>Bacillati</taxon>
        <taxon>Actinomycetota</taxon>
        <taxon>Actinomycetes</taxon>
        <taxon>Kitasatosporales</taxon>
        <taxon>Streptomycetaceae</taxon>
        <taxon>Streptomyces</taxon>
    </lineage>
</organism>
<feature type="transmembrane region" description="Helical" evidence="2">
    <location>
        <begin position="47"/>
        <end position="64"/>
    </location>
</feature>
<comment type="caution">
    <text evidence="4">The sequence shown here is derived from an EMBL/GenBank/DDBJ whole genome shotgun (WGS) entry which is preliminary data.</text>
</comment>
<feature type="transmembrane region" description="Helical" evidence="2">
    <location>
        <begin position="226"/>
        <end position="249"/>
    </location>
</feature>
<dbReference type="EMBL" id="JBFAUK010000004">
    <property type="protein sequence ID" value="MEV5506471.1"/>
    <property type="molecule type" value="Genomic_DNA"/>
</dbReference>
<reference evidence="4 5" key="1">
    <citation type="submission" date="2024-06" db="EMBL/GenBank/DDBJ databases">
        <title>The Natural Products Discovery Center: Release of the First 8490 Sequenced Strains for Exploring Actinobacteria Biosynthetic Diversity.</title>
        <authorList>
            <person name="Kalkreuter E."/>
            <person name="Kautsar S.A."/>
            <person name="Yang D."/>
            <person name="Bader C.D."/>
            <person name="Teijaro C.N."/>
            <person name="Fluegel L."/>
            <person name="Davis C.M."/>
            <person name="Simpson J.R."/>
            <person name="Lauterbach L."/>
            <person name="Steele A.D."/>
            <person name="Gui C."/>
            <person name="Meng S."/>
            <person name="Li G."/>
            <person name="Viehrig K."/>
            <person name="Ye F."/>
            <person name="Su P."/>
            <person name="Kiefer A.F."/>
            <person name="Nichols A."/>
            <person name="Cepeda A.J."/>
            <person name="Yan W."/>
            <person name="Fan B."/>
            <person name="Jiang Y."/>
            <person name="Adhikari A."/>
            <person name="Zheng C.-J."/>
            <person name="Schuster L."/>
            <person name="Cowan T.M."/>
            <person name="Smanski M.J."/>
            <person name="Chevrette M.G."/>
            <person name="De Carvalho L.P.S."/>
            <person name="Shen B."/>
        </authorList>
    </citation>
    <scope>NUCLEOTIDE SEQUENCE [LARGE SCALE GENOMIC DNA]</scope>
    <source>
        <strain evidence="4 5">NPDC052347</strain>
    </source>
</reference>
<feature type="transmembrane region" description="Helical" evidence="2">
    <location>
        <begin position="100"/>
        <end position="117"/>
    </location>
</feature>
<dbReference type="Proteomes" id="UP001552594">
    <property type="component" value="Unassembled WGS sequence"/>
</dbReference>
<evidence type="ECO:0000256" key="2">
    <source>
        <dbReference type="SAM" id="Phobius"/>
    </source>
</evidence>
<keyword evidence="2" id="KW-0472">Membrane</keyword>
<feature type="compositionally biased region" description="Pro residues" evidence="1">
    <location>
        <begin position="18"/>
        <end position="30"/>
    </location>
</feature>
<feature type="domain" description="DUF4328" evidence="3">
    <location>
        <begin position="85"/>
        <end position="253"/>
    </location>
</feature>
<evidence type="ECO:0000313" key="4">
    <source>
        <dbReference type="EMBL" id="MEV5506471.1"/>
    </source>
</evidence>
<keyword evidence="5" id="KW-1185">Reference proteome</keyword>
<dbReference type="RefSeq" id="WP_161968753.1">
    <property type="nucleotide sequence ID" value="NZ_JBFAUK010000004.1"/>
</dbReference>
<feature type="region of interest" description="Disordered" evidence="1">
    <location>
        <begin position="287"/>
        <end position="306"/>
    </location>
</feature>
<dbReference type="Pfam" id="PF14219">
    <property type="entry name" value="DUF4328"/>
    <property type="match status" value="1"/>
</dbReference>
<sequence>MPAYPAAGPHPDTAAPWGAPPPDGIPPDGMPLPGVDQRRGVRTALDVLLIVSVLGLLLMAVARFQQYAVIGEILDQAPRVGDATARHAKNADDLFRTTNLLYLVVAVATVVLWVIWFRRARLNAEIFAPGSHRFGSGWAVGSWFTPVVNLWFPKQMANDIYRASAPGGPQSAPKGLLNSWWTVFLCASVSSTVLSMFYSALDARMRYAHDHYVPEDWEHDLRLMRVFSLLDAFALLLYAAAGVLALLVVRQLTALQERRAQLPPSLPPYGAAPYGAPYGSPYGMPYGPGGGPGPQGPNPYAHGPGY</sequence>
<evidence type="ECO:0000259" key="3">
    <source>
        <dbReference type="Pfam" id="PF14219"/>
    </source>
</evidence>
<gene>
    <name evidence="4" type="ORF">AB0L16_08315</name>
</gene>
<accession>A0ABV3JUB5</accession>
<keyword evidence="2" id="KW-0812">Transmembrane</keyword>
<dbReference type="InterPro" id="IPR025565">
    <property type="entry name" value="DUF4328"/>
</dbReference>
<keyword evidence="2" id="KW-1133">Transmembrane helix</keyword>
<name>A0ABV3JUB5_STRON</name>
<feature type="transmembrane region" description="Helical" evidence="2">
    <location>
        <begin position="180"/>
        <end position="201"/>
    </location>
</feature>